<protein>
    <recommendedName>
        <fullName evidence="3">DUF1376 domain-containing protein</fullName>
    </recommendedName>
</protein>
<organism evidence="1 2">
    <name type="scientific">Pseudooceanicola albus</name>
    <dbReference type="NCBI Taxonomy" id="2692189"/>
    <lineage>
        <taxon>Bacteria</taxon>
        <taxon>Pseudomonadati</taxon>
        <taxon>Pseudomonadota</taxon>
        <taxon>Alphaproteobacteria</taxon>
        <taxon>Rhodobacterales</taxon>
        <taxon>Paracoccaceae</taxon>
        <taxon>Pseudooceanicola</taxon>
    </lineage>
</organism>
<dbReference type="RefSeq" id="WP_160890910.1">
    <property type="nucleotide sequence ID" value="NZ_WUMU01000001.1"/>
</dbReference>
<accession>A0A6L7FYH2</accession>
<evidence type="ECO:0008006" key="3">
    <source>
        <dbReference type="Google" id="ProtNLM"/>
    </source>
</evidence>
<dbReference type="EMBL" id="WUMU01000001">
    <property type="protein sequence ID" value="MXN16366.1"/>
    <property type="molecule type" value="Genomic_DNA"/>
</dbReference>
<name>A0A6L7FYH2_9RHOB</name>
<reference evidence="1 2" key="1">
    <citation type="submission" date="2019-12" db="EMBL/GenBank/DDBJ databases">
        <authorList>
            <person name="Li M."/>
        </authorList>
    </citation>
    <scope>NUCLEOTIDE SEQUENCE [LARGE SCALE GENOMIC DNA]</scope>
    <source>
        <strain evidence="1 2">GBMRC 2024</strain>
    </source>
</reference>
<evidence type="ECO:0000313" key="2">
    <source>
        <dbReference type="Proteomes" id="UP000477911"/>
    </source>
</evidence>
<keyword evidence="2" id="KW-1185">Reference proteome</keyword>
<proteinExistence type="predicted"/>
<comment type="caution">
    <text evidence="1">The sequence shown here is derived from an EMBL/GenBank/DDBJ whole genome shotgun (WGS) entry which is preliminary data.</text>
</comment>
<gene>
    <name evidence="1" type="ORF">GR170_00850</name>
</gene>
<sequence>MTDFERQPDMWPLKRGETLSNHDWFPLYGHRFLGSSFVRKAVLQGRRADIGTAMILWAEAMREDPAGTLPTDDEELASLARFQSVEDWLEVREGVLHGWEFVFVEDERTGETQRRLGHPGFMQGVVLQMHKRKISRDAGREMRNLAVKKSRIKKKMEELQVREPLLSDSRALHAMAEFFEQSDLHITHDNVRSAMVEVLGYSGDVMPFPTAGRRPAGR</sequence>
<dbReference type="AlphaFoldDB" id="A0A6L7FYH2"/>
<evidence type="ECO:0000313" key="1">
    <source>
        <dbReference type="EMBL" id="MXN16366.1"/>
    </source>
</evidence>
<dbReference type="Proteomes" id="UP000477911">
    <property type="component" value="Unassembled WGS sequence"/>
</dbReference>